<proteinExistence type="predicted"/>
<evidence type="ECO:0000313" key="3">
    <source>
        <dbReference type="Proteomes" id="UP000037460"/>
    </source>
</evidence>
<keyword evidence="3" id="KW-1185">Reference proteome</keyword>
<feature type="compositionally biased region" description="Low complexity" evidence="1">
    <location>
        <begin position="353"/>
        <end position="368"/>
    </location>
</feature>
<feature type="region of interest" description="Disordered" evidence="1">
    <location>
        <begin position="341"/>
        <end position="375"/>
    </location>
</feature>
<feature type="region of interest" description="Disordered" evidence="1">
    <location>
        <begin position="254"/>
        <end position="297"/>
    </location>
</feature>
<evidence type="ECO:0000256" key="1">
    <source>
        <dbReference type="SAM" id="MobiDB-lite"/>
    </source>
</evidence>
<reference evidence="3" key="1">
    <citation type="journal article" date="2015" name="PLoS Genet.">
        <title>Genome Sequence and Transcriptome Analyses of Chrysochromulina tobin: Metabolic Tools for Enhanced Algal Fitness in the Prominent Order Prymnesiales (Haptophyceae).</title>
        <authorList>
            <person name="Hovde B.T."/>
            <person name="Deodato C.R."/>
            <person name="Hunsperger H.M."/>
            <person name="Ryken S.A."/>
            <person name="Yost W."/>
            <person name="Jha R.K."/>
            <person name="Patterson J."/>
            <person name="Monnat R.J. Jr."/>
            <person name="Barlow S.B."/>
            <person name="Starkenburg S.R."/>
            <person name="Cattolico R.A."/>
        </authorList>
    </citation>
    <scope>NUCLEOTIDE SEQUENCE</scope>
    <source>
        <strain evidence="3">CCMP291</strain>
    </source>
</reference>
<gene>
    <name evidence="2" type="ORF">Ctob_009482</name>
</gene>
<dbReference type="AlphaFoldDB" id="A0A0M0LS32"/>
<accession>A0A0M0LS32</accession>
<dbReference type="Proteomes" id="UP000037460">
    <property type="component" value="Unassembled WGS sequence"/>
</dbReference>
<sequence>MASADHDVAGTFPADEDASSGSDELSKEKRWDRIRALRTTAAYSPQHKDHNFAIASGFGRYSRGFLGVLNLTLNRSELMKLAEEKQQELDERRGVTEDVFHKGRNEPALDSKREAWHDSFRSRRKQKVPANPAMLQALQTAHKIKENSFKEATEHQASLLLQGRFVSQEVPMDRKFNIRSRRLSGGQEIIQSAASLTKIWATKGTDDDKFRPENNAAGFIAPTAHEVVSDILAQAEKDRVEELLRQCLLAQRPHSRTHPVTPRLGPHPTEELSSAEAPSENDDDPFKSTSPRLGGYSNHVSDRPLCYMRAPSEKKNKAVAAFLRRVEAEQTELFFKKFWKSAQNSSGRGSGGAAEAIAAAAEPEPEASAKSDLAV</sequence>
<protein>
    <submittedName>
        <fullName evidence="2">Uncharacterized protein</fullName>
    </submittedName>
</protein>
<dbReference type="EMBL" id="JWZX01000028">
    <property type="protein sequence ID" value="KOO53860.1"/>
    <property type="molecule type" value="Genomic_DNA"/>
</dbReference>
<feature type="region of interest" description="Disordered" evidence="1">
    <location>
        <begin position="1"/>
        <end position="29"/>
    </location>
</feature>
<name>A0A0M0LS32_9EUKA</name>
<evidence type="ECO:0000313" key="2">
    <source>
        <dbReference type="EMBL" id="KOO53860.1"/>
    </source>
</evidence>
<organism evidence="2 3">
    <name type="scientific">Chrysochromulina tobinii</name>
    <dbReference type="NCBI Taxonomy" id="1460289"/>
    <lineage>
        <taxon>Eukaryota</taxon>
        <taxon>Haptista</taxon>
        <taxon>Haptophyta</taxon>
        <taxon>Prymnesiophyceae</taxon>
        <taxon>Prymnesiales</taxon>
        <taxon>Chrysochromulinaceae</taxon>
        <taxon>Chrysochromulina</taxon>
    </lineage>
</organism>
<comment type="caution">
    <text evidence="2">The sequence shown here is derived from an EMBL/GenBank/DDBJ whole genome shotgun (WGS) entry which is preliminary data.</text>
</comment>